<dbReference type="PANTHER" id="PTHR48027">
    <property type="entry name" value="HETEROGENEOUS NUCLEAR RIBONUCLEOPROTEIN 87F-RELATED"/>
    <property type="match status" value="1"/>
</dbReference>
<feature type="compositionally biased region" description="Low complexity" evidence="3">
    <location>
        <begin position="378"/>
        <end position="395"/>
    </location>
</feature>
<dbReference type="InterPro" id="IPR034203">
    <property type="entry name" value="RBM45_RRM1"/>
</dbReference>
<dbReference type="PROSITE" id="PS50102">
    <property type="entry name" value="RRM"/>
    <property type="match status" value="4"/>
</dbReference>
<evidence type="ECO:0000256" key="2">
    <source>
        <dbReference type="PROSITE-ProRule" id="PRU00176"/>
    </source>
</evidence>
<proteinExistence type="predicted"/>
<feature type="domain" description="RRM" evidence="4">
    <location>
        <begin position="48"/>
        <end position="127"/>
    </location>
</feature>
<keyword evidence="1 2" id="KW-0694">RNA-binding</keyword>
<evidence type="ECO:0000256" key="3">
    <source>
        <dbReference type="SAM" id="MobiDB-lite"/>
    </source>
</evidence>
<evidence type="ECO:0000259" key="4">
    <source>
        <dbReference type="PROSITE" id="PS50102"/>
    </source>
</evidence>
<organism evidence="5 6">
    <name type="scientific">Amphibalanus amphitrite</name>
    <name type="common">Striped barnacle</name>
    <name type="synonym">Balanus amphitrite</name>
    <dbReference type="NCBI Taxonomy" id="1232801"/>
    <lineage>
        <taxon>Eukaryota</taxon>
        <taxon>Metazoa</taxon>
        <taxon>Ecdysozoa</taxon>
        <taxon>Arthropoda</taxon>
        <taxon>Crustacea</taxon>
        <taxon>Multicrustacea</taxon>
        <taxon>Cirripedia</taxon>
        <taxon>Thoracica</taxon>
        <taxon>Thoracicalcarea</taxon>
        <taxon>Balanomorpha</taxon>
        <taxon>Balanoidea</taxon>
        <taxon>Balanidae</taxon>
        <taxon>Amphibalaninae</taxon>
        <taxon>Amphibalanus</taxon>
    </lineage>
</organism>
<feature type="region of interest" description="Disordered" evidence="3">
    <location>
        <begin position="376"/>
        <end position="396"/>
    </location>
</feature>
<dbReference type="InterPro" id="IPR034208">
    <property type="entry name" value="RBM45_RRM4"/>
</dbReference>
<dbReference type="SMART" id="SM00360">
    <property type="entry name" value="RRM"/>
    <property type="match status" value="4"/>
</dbReference>
<dbReference type="OrthoDB" id="78437at2759"/>
<name>A0A6A4WNJ7_AMPAM</name>
<evidence type="ECO:0000313" key="6">
    <source>
        <dbReference type="Proteomes" id="UP000440578"/>
    </source>
</evidence>
<dbReference type="InterPro" id="IPR034207">
    <property type="entry name" value="RBM45_RRM3"/>
</dbReference>
<dbReference type="GO" id="GO:0003723">
    <property type="term" value="F:RNA binding"/>
    <property type="evidence" value="ECO:0007669"/>
    <property type="project" value="UniProtKB-UniRule"/>
</dbReference>
<dbReference type="Proteomes" id="UP000440578">
    <property type="component" value="Unassembled WGS sequence"/>
</dbReference>
<feature type="compositionally biased region" description="Low complexity" evidence="3">
    <location>
        <begin position="7"/>
        <end position="21"/>
    </location>
</feature>
<dbReference type="SUPFAM" id="SSF54928">
    <property type="entry name" value="RNA-binding domain, RBD"/>
    <property type="match status" value="3"/>
</dbReference>
<feature type="region of interest" description="Disordered" evidence="3">
    <location>
        <begin position="1"/>
        <end position="43"/>
    </location>
</feature>
<dbReference type="InterPro" id="IPR052462">
    <property type="entry name" value="SLIRP/GR-RBP-like"/>
</dbReference>
<sequence>MADSRGDSSSTGSYRSGGSRRTNGDMRDYSGMDPRYHKEAKYSDPPNSRLFIVCGKSITEDDFREAFSKYGTVSEVWVVKDRATGEPKGVTYIKFNKTSEAALAMEEMNGRCIGNHPRPLKVLIAHSREQGSRREQNEEERLLRLFVVVPRAMTESELREHFITFGDIDYVSIVKDRTTKESKGFGYVKYHRMSHAAKAYENCDRSFKPMFADPKPVRDMRNDGMMLSGPGSSVSSSGFDMAAYTPPSGKMGSLPPMEGAPPAEACTRLAVVASPTLNQDQLWKLFDLVPGLDFIDLRRDRKSGQGIASVQFSNIQSAAYAKEKLHGFEYPPGHRLIVKFDPSHDMMMGPHSLMPPPPNMMPRMPMMPPPAPGGVGNGAAAAMSPGGAGPRPSGSLQTDLAHLAETIAQATSLIQAAGINPHAASGGGGGGGADGGGGPPAGPGPAVPGGVVMPEHYDPTYCSARLPAPQPLAALDSTVAERLFIVCHPAPPPPYTLKDVFGRFGNLIDIYILSGKTCGYAKYACKESAEKAIQTLHGQELCGARLKVMPAEPQDKVDTGRKRIKIDDQQF</sequence>
<dbReference type="CDD" id="cd12366">
    <property type="entry name" value="RRM1_RBM45"/>
    <property type="match status" value="1"/>
</dbReference>
<gene>
    <name evidence="5" type="primary">Rbm45</name>
    <name evidence="5" type="ORF">FJT64_022981</name>
</gene>
<feature type="domain" description="RRM" evidence="4">
    <location>
        <begin position="149"/>
        <end position="229"/>
    </location>
</feature>
<feature type="region of interest" description="Disordered" evidence="3">
    <location>
        <begin position="425"/>
        <end position="448"/>
    </location>
</feature>
<evidence type="ECO:0000256" key="1">
    <source>
        <dbReference type="ARBA" id="ARBA00022884"/>
    </source>
</evidence>
<reference evidence="5 6" key="1">
    <citation type="submission" date="2019-07" db="EMBL/GenBank/DDBJ databases">
        <title>Draft genome assembly of a fouling barnacle, Amphibalanus amphitrite (Darwin, 1854): The first reference genome for Thecostraca.</title>
        <authorList>
            <person name="Kim W."/>
        </authorList>
    </citation>
    <scope>NUCLEOTIDE SEQUENCE [LARGE SCALE GENOMIC DNA]</scope>
    <source>
        <strain evidence="5">SNU_AA5</strain>
        <tissue evidence="5">Soma without cirri and trophi</tissue>
    </source>
</reference>
<dbReference type="InterPro" id="IPR000504">
    <property type="entry name" value="RRM_dom"/>
</dbReference>
<accession>A0A6A4WNJ7</accession>
<evidence type="ECO:0000313" key="5">
    <source>
        <dbReference type="EMBL" id="KAF0305374.1"/>
    </source>
</evidence>
<keyword evidence="6" id="KW-1185">Reference proteome</keyword>
<dbReference type="CDD" id="cd12367">
    <property type="entry name" value="RRM2_RBM45"/>
    <property type="match status" value="1"/>
</dbReference>
<protein>
    <submittedName>
        <fullName evidence="5">RNA-binding protein 45</fullName>
    </submittedName>
</protein>
<dbReference type="CDD" id="cd12368">
    <property type="entry name" value="RRM3_RBM45"/>
    <property type="match status" value="1"/>
</dbReference>
<dbReference type="EMBL" id="VIIS01000754">
    <property type="protein sequence ID" value="KAF0305374.1"/>
    <property type="molecule type" value="Genomic_DNA"/>
</dbReference>
<feature type="compositionally biased region" description="Gly residues" evidence="3">
    <location>
        <begin position="425"/>
        <end position="439"/>
    </location>
</feature>
<dbReference type="CDD" id="cd12369">
    <property type="entry name" value="RRM4_RBM45"/>
    <property type="match status" value="1"/>
</dbReference>
<dbReference type="Gene3D" id="3.30.70.330">
    <property type="match status" value="4"/>
</dbReference>
<comment type="caution">
    <text evidence="5">The sequence shown here is derived from an EMBL/GenBank/DDBJ whole genome shotgun (WGS) entry which is preliminary data.</text>
</comment>
<dbReference type="AlphaFoldDB" id="A0A6A4WNJ7"/>
<dbReference type="InterPro" id="IPR035979">
    <property type="entry name" value="RBD_domain_sf"/>
</dbReference>
<dbReference type="InterPro" id="IPR034206">
    <property type="entry name" value="RBM45_RRM2"/>
</dbReference>
<feature type="domain" description="RRM" evidence="4">
    <location>
        <begin position="481"/>
        <end position="553"/>
    </location>
</feature>
<dbReference type="Pfam" id="PF00076">
    <property type="entry name" value="RRM_1"/>
    <property type="match status" value="4"/>
</dbReference>
<feature type="domain" description="RRM" evidence="4">
    <location>
        <begin position="267"/>
        <end position="343"/>
    </location>
</feature>
<feature type="compositionally biased region" description="Basic and acidic residues" evidence="3">
    <location>
        <begin position="22"/>
        <end position="42"/>
    </location>
</feature>
<dbReference type="InterPro" id="IPR012677">
    <property type="entry name" value="Nucleotide-bd_a/b_plait_sf"/>
</dbReference>